<dbReference type="Proteomes" id="UP001501822">
    <property type="component" value="Unassembled WGS sequence"/>
</dbReference>
<proteinExistence type="predicted"/>
<dbReference type="PANTHER" id="PTHR42685">
    <property type="entry name" value="GERANYLGERANYL DIPHOSPHATE REDUCTASE"/>
    <property type="match status" value="1"/>
</dbReference>
<dbReference type="RefSeq" id="WP_252802607.1">
    <property type="nucleotide sequence ID" value="NZ_BAAABM010000016.1"/>
</dbReference>
<evidence type="ECO:0000313" key="3">
    <source>
        <dbReference type="Proteomes" id="UP001501822"/>
    </source>
</evidence>
<dbReference type="InterPro" id="IPR050407">
    <property type="entry name" value="Geranylgeranyl_reductase"/>
</dbReference>
<dbReference type="InterPro" id="IPR011777">
    <property type="entry name" value="Geranylgeranyl_Rdtase_fam"/>
</dbReference>
<accession>A0ABP3G3V5</accession>
<dbReference type="EMBL" id="BAAABM010000016">
    <property type="protein sequence ID" value="GAA0333749.1"/>
    <property type="molecule type" value="Genomic_DNA"/>
</dbReference>
<dbReference type="InterPro" id="IPR036188">
    <property type="entry name" value="FAD/NAD-bd_sf"/>
</dbReference>
<dbReference type="PRINTS" id="PR00420">
    <property type="entry name" value="RNGMNOXGNASE"/>
</dbReference>
<evidence type="ECO:0000313" key="2">
    <source>
        <dbReference type="EMBL" id="GAA0333749.1"/>
    </source>
</evidence>
<keyword evidence="3" id="KW-1185">Reference proteome</keyword>
<dbReference type="PANTHER" id="PTHR42685:SF22">
    <property type="entry name" value="CONDITIONED MEDIUM FACTOR RECEPTOR 1"/>
    <property type="match status" value="1"/>
</dbReference>
<protein>
    <submittedName>
        <fullName evidence="2">Geranylgeranyl reductase family protein</fullName>
    </submittedName>
</protein>
<dbReference type="SUPFAM" id="SSF51905">
    <property type="entry name" value="FAD/NAD(P)-binding domain"/>
    <property type="match status" value="1"/>
</dbReference>
<evidence type="ECO:0000259" key="1">
    <source>
        <dbReference type="Pfam" id="PF01494"/>
    </source>
</evidence>
<feature type="domain" description="FAD-binding" evidence="1">
    <location>
        <begin position="15"/>
        <end position="185"/>
    </location>
</feature>
<dbReference type="Gene3D" id="3.50.50.60">
    <property type="entry name" value="FAD/NAD(P)-binding domain"/>
    <property type="match status" value="1"/>
</dbReference>
<gene>
    <name evidence="2" type="ORF">GCM10010151_24370</name>
</gene>
<dbReference type="Pfam" id="PF01494">
    <property type="entry name" value="FAD_binding_3"/>
    <property type="match status" value="1"/>
</dbReference>
<comment type="caution">
    <text evidence="2">The sequence shown here is derived from an EMBL/GenBank/DDBJ whole genome shotgun (WGS) entry which is preliminary data.</text>
</comment>
<organism evidence="2 3">
    <name type="scientific">Actinoallomurus spadix</name>
    <dbReference type="NCBI Taxonomy" id="79912"/>
    <lineage>
        <taxon>Bacteria</taxon>
        <taxon>Bacillati</taxon>
        <taxon>Actinomycetota</taxon>
        <taxon>Actinomycetes</taxon>
        <taxon>Streptosporangiales</taxon>
        <taxon>Thermomonosporaceae</taxon>
        <taxon>Actinoallomurus</taxon>
    </lineage>
</organism>
<dbReference type="NCBIfam" id="TIGR02032">
    <property type="entry name" value="GG-red-SF"/>
    <property type="match status" value="1"/>
</dbReference>
<reference evidence="3" key="1">
    <citation type="journal article" date="2019" name="Int. J. Syst. Evol. Microbiol.">
        <title>The Global Catalogue of Microorganisms (GCM) 10K type strain sequencing project: providing services to taxonomists for standard genome sequencing and annotation.</title>
        <authorList>
            <consortium name="The Broad Institute Genomics Platform"/>
            <consortium name="The Broad Institute Genome Sequencing Center for Infectious Disease"/>
            <person name="Wu L."/>
            <person name="Ma J."/>
        </authorList>
    </citation>
    <scope>NUCLEOTIDE SEQUENCE [LARGE SCALE GENOMIC DNA]</scope>
    <source>
        <strain evidence="3">JCM 3146</strain>
    </source>
</reference>
<dbReference type="InterPro" id="IPR002938">
    <property type="entry name" value="FAD-bd"/>
</dbReference>
<sequence length="426" mass="46379">MTEPVSITQKDPETEADVIVVGAGPAGSTTAYHLAQAGLNVILLEKTTFPREKVCGDGLTPRAVKQLVKMGVDIDAPGWIRNRGLRIIGGGVRLELPWPDLASYPDYGLVRTRMDFDQILAERAVAAGVKLRMNTNVTGPVLDDRTGRITGVVAKTDDGEVTFTAPLVVAADGNSTRLSLAMGLRKRDDRPIGVAVRRYYTSPRHDDDYLESWLELWDGDRLLPGYGWIFGVGDGTSNVGLGLLNTSEAFKNVDYRELLKKWLAGMPEEWGYQEDNATGPVRGAALPMGFNRTPHYTRGLLLVGDAGGMINPFNGEGIAYAMESGAMAAEIIAQALARPTPAQRERALHDYPRVLKEAYGGYYTIGRVFVKAIGDPRIMKFATRHGLPHPTLMRFTLKLLANLTDPRGGDAMDRVINAMSKMAPAA</sequence>
<name>A0ABP3G3V5_9ACTN</name>